<evidence type="ECO:0000256" key="1">
    <source>
        <dbReference type="ARBA" id="ARBA00000085"/>
    </source>
</evidence>
<evidence type="ECO:0000256" key="5">
    <source>
        <dbReference type="ARBA" id="ARBA00022741"/>
    </source>
</evidence>
<feature type="transmembrane region" description="Helical" evidence="9">
    <location>
        <begin position="174"/>
        <end position="198"/>
    </location>
</feature>
<name>A0A558AQH5_9PSEU</name>
<keyword evidence="7" id="KW-0067">ATP-binding</keyword>
<keyword evidence="9" id="KW-1133">Transmembrane helix</keyword>
<evidence type="ECO:0000256" key="8">
    <source>
        <dbReference type="ARBA" id="ARBA00023012"/>
    </source>
</evidence>
<keyword evidence="9" id="KW-0472">Membrane</keyword>
<dbReference type="SUPFAM" id="SSF55874">
    <property type="entry name" value="ATPase domain of HSP90 chaperone/DNA topoisomerase II/histidine kinase"/>
    <property type="match status" value="1"/>
</dbReference>
<keyword evidence="4" id="KW-0808">Transferase</keyword>
<dbReference type="GO" id="GO:0005524">
    <property type="term" value="F:ATP binding"/>
    <property type="evidence" value="ECO:0007669"/>
    <property type="project" value="UniProtKB-KW"/>
</dbReference>
<evidence type="ECO:0000256" key="3">
    <source>
        <dbReference type="ARBA" id="ARBA00022553"/>
    </source>
</evidence>
<dbReference type="InterPro" id="IPR050482">
    <property type="entry name" value="Sensor_HK_TwoCompSys"/>
</dbReference>
<dbReference type="EC" id="2.7.13.3" evidence="2"/>
<keyword evidence="13" id="KW-1185">Reference proteome</keyword>
<dbReference type="Proteomes" id="UP000320011">
    <property type="component" value="Unassembled WGS sequence"/>
</dbReference>
<dbReference type="InterPro" id="IPR011712">
    <property type="entry name" value="Sig_transdc_His_kin_sub3_dim/P"/>
</dbReference>
<dbReference type="EMBL" id="VJWX01000489">
    <property type="protein sequence ID" value="TVT26502.1"/>
    <property type="molecule type" value="Genomic_DNA"/>
</dbReference>
<reference evidence="12 13" key="2">
    <citation type="submission" date="2019-08" db="EMBL/GenBank/DDBJ databases">
        <title>Amycolatopsis acidicola sp. nov., isolated from peat swamp forest soil.</title>
        <authorList>
            <person name="Srisuk N."/>
        </authorList>
    </citation>
    <scope>NUCLEOTIDE SEQUENCE [LARGE SCALE GENOMIC DNA]</scope>
    <source>
        <strain evidence="12 13">TBRC 6029</strain>
    </source>
</reference>
<dbReference type="InterPro" id="IPR003594">
    <property type="entry name" value="HATPase_dom"/>
</dbReference>
<evidence type="ECO:0000313" key="13">
    <source>
        <dbReference type="Proteomes" id="UP000320011"/>
    </source>
</evidence>
<dbReference type="InterPro" id="IPR036890">
    <property type="entry name" value="HATPase_C_sf"/>
</dbReference>
<feature type="transmembrane region" description="Helical" evidence="9">
    <location>
        <begin position="119"/>
        <end position="136"/>
    </location>
</feature>
<dbReference type="GO" id="GO:0016020">
    <property type="term" value="C:membrane"/>
    <property type="evidence" value="ECO:0007669"/>
    <property type="project" value="InterPro"/>
</dbReference>
<dbReference type="RefSeq" id="WP_144592462.1">
    <property type="nucleotide sequence ID" value="NZ_VJWX01000489.1"/>
</dbReference>
<accession>A0A558AQH5</accession>
<feature type="transmembrane region" description="Helical" evidence="9">
    <location>
        <begin position="41"/>
        <end position="58"/>
    </location>
</feature>
<keyword evidence="3" id="KW-0597">Phosphoprotein</keyword>
<dbReference type="PANTHER" id="PTHR24421:SF10">
    <property type="entry name" value="NITRATE_NITRITE SENSOR PROTEIN NARQ"/>
    <property type="match status" value="1"/>
</dbReference>
<dbReference type="AlphaFoldDB" id="A0A558AQH5"/>
<dbReference type="Pfam" id="PF02518">
    <property type="entry name" value="HATPase_c"/>
    <property type="match status" value="1"/>
</dbReference>
<dbReference type="Gene3D" id="1.20.5.1930">
    <property type="match status" value="1"/>
</dbReference>
<keyword evidence="5" id="KW-0547">Nucleotide-binding</keyword>
<dbReference type="GO" id="GO:0046983">
    <property type="term" value="F:protein dimerization activity"/>
    <property type="evidence" value="ECO:0007669"/>
    <property type="project" value="InterPro"/>
</dbReference>
<keyword evidence="8" id="KW-0902">Two-component regulatory system</keyword>
<reference evidence="12 13" key="1">
    <citation type="submission" date="2019-07" db="EMBL/GenBank/DDBJ databases">
        <authorList>
            <person name="Duangmal K."/>
            <person name="Teo W.F.A."/>
        </authorList>
    </citation>
    <scope>NUCLEOTIDE SEQUENCE [LARGE SCALE GENOMIC DNA]</scope>
    <source>
        <strain evidence="12 13">TBRC 6029</strain>
    </source>
</reference>
<dbReference type="OrthoDB" id="3823481at2"/>
<keyword evidence="9" id="KW-0812">Transmembrane</keyword>
<dbReference type="Pfam" id="PF07730">
    <property type="entry name" value="HisKA_3"/>
    <property type="match status" value="1"/>
</dbReference>
<gene>
    <name evidence="12" type="ORF">FNH05_31335</name>
</gene>
<evidence type="ECO:0000256" key="2">
    <source>
        <dbReference type="ARBA" id="ARBA00012438"/>
    </source>
</evidence>
<dbReference type="PANTHER" id="PTHR24421">
    <property type="entry name" value="NITRATE/NITRITE SENSOR PROTEIN NARX-RELATED"/>
    <property type="match status" value="1"/>
</dbReference>
<comment type="catalytic activity">
    <reaction evidence="1">
        <text>ATP + protein L-histidine = ADP + protein N-phospho-L-histidine.</text>
        <dbReference type="EC" id="2.7.13.3"/>
    </reaction>
</comment>
<feature type="transmembrane region" description="Helical" evidence="9">
    <location>
        <begin position="89"/>
        <end position="107"/>
    </location>
</feature>
<feature type="domain" description="Histidine kinase/HSP90-like ATPase" evidence="10">
    <location>
        <begin position="329"/>
        <end position="419"/>
    </location>
</feature>
<evidence type="ECO:0000256" key="7">
    <source>
        <dbReference type="ARBA" id="ARBA00022840"/>
    </source>
</evidence>
<proteinExistence type="predicted"/>
<evidence type="ECO:0000256" key="4">
    <source>
        <dbReference type="ARBA" id="ARBA00022679"/>
    </source>
</evidence>
<evidence type="ECO:0000256" key="6">
    <source>
        <dbReference type="ARBA" id="ARBA00022777"/>
    </source>
</evidence>
<comment type="caution">
    <text evidence="12">The sequence shown here is derived from an EMBL/GenBank/DDBJ whole genome shotgun (WGS) entry which is preliminary data.</text>
</comment>
<feature type="domain" description="Signal transduction histidine kinase subgroup 3 dimerisation and phosphoacceptor" evidence="11">
    <location>
        <begin position="214"/>
        <end position="276"/>
    </location>
</feature>
<evidence type="ECO:0000313" key="12">
    <source>
        <dbReference type="EMBL" id="TVT26502.1"/>
    </source>
</evidence>
<feature type="transmembrane region" description="Helical" evidence="9">
    <location>
        <begin position="64"/>
        <end position="82"/>
    </location>
</feature>
<evidence type="ECO:0000256" key="9">
    <source>
        <dbReference type="SAM" id="Phobius"/>
    </source>
</evidence>
<sequence length="421" mass="44771">METATARTLVRPAWVAGHRVRLRAGVAGMASGTGSGPLSRGWVALAVWATAVVVVLGLPEVPVLPSLSAIAALVVSTASSLGGLRSHRTFVIGASFSAALSLVDTGTCRDPVGPDWAPWMLVEIGFLLFLLVQVVRRLPLSRAWPVGVSVFVAVTLIPVRFAPAFPTSPPLLEIAGLCCGTALLAGCALSVGIYLRWLDKNAVRAVRRARHEQRRQLERDVHDWLAHEVTAIVLEAQAAQLSECVGGEAGTALRRIEEAGVRALESMDRAIRLLRRENGPSGEMGEGCLRSFRELPELIARFDRVGSTRAQLSLEERVGARPEIEDAGYRVVLESLTNVRRHAATATRLLVAVRQEGAAVMLTVTDDGRPGQSPSVFRQRNGGAGLASLAERVHALGGAFRAGPGEAGGWRVQAVFPLDGG</sequence>
<organism evidence="12 13">
    <name type="scientific">Amycolatopsis rhizosphaerae</name>
    <dbReference type="NCBI Taxonomy" id="2053003"/>
    <lineage>
        <taxon>Bacteria</taxon>
        <taxon>Bacillati</taxon>
        <taxon>Actinomycetota</taxon>
        <taxon>Actinomycetes</taxon>
        <taxon>Pseudonocardiales</taxon>
        <taxon>Pseudonocardiaceae</taxon>
        <taxon>Amycolatopsis</taxon>
    </lineage>
</organism>
<dbReference type="GO" id="GO:0000155">
    <property type="term" value="F:phosphorelay sensor kinase activity"/>
    <property type="evidence" value="ECO:0007669"/>
    <property type="project" value="InterPro"/>
</dbReference>
<dbReference type="CDD" id="cd16917">
    <property type="entry name" value="HATPase_UhpB-NarQ-NarX-like"/>
    <property type="match status" value="1"/>
</dbReference>
<evidence type="ECO:0000259" key="11">
    <source>
        <dbReference type="Pfam" id="PF07730"/>
    </source>
</evidence>
<evidence type="ECO:0000259" key="10">
    <source>
        <dbReference type="Pfam" id="PF02518"/>
    </source>
</evidence>
<protein>
    <recommendedName>
        <fullName evidence="2">histidine kinase</fullName>
        <ecNumber evidence="2">2.7.13.3</ecNumber>
    </recommendedName>
</protein>
<keyword evidence="6 12" id="KW-0418">Kinase</keyword>
<feature type="transmembrane region" description="Helical" evidence="9">
    <location>
        <begin position="143"/>
        <end position="162"/>
    </location>
</feature>
<dbReference type="Gene3D" id="3.30.565.10">
    <property type="entry name" value="Histidine kinase-like ATPase, C-terminal domain"/>
    <property type="match status" value="1"/>
</dbReference>